<sequence length="190" mass="20370">MADAQTRVLVVEDDPCFNDTLCRSLNRRGYGARGAREEGQALAVAEDFRPTHVVLDLNLAGQSALPLIPALRHRAPDTRVLVLTGFASLATAVDAIKLGACNYLIKPVDLGEILGDLGLPDGAEARGSEEGGPSPAAQVGGNRTPVRRLERDYLRQVLADHGGNITATAEALRMHRRTLQRKLARYGRGG</sequence>
<keyword evidence="6" id="KW-1185">Reference proteome</keyword>
<dbReference type="Pfam" id="PF00072">
    <property type="entry name" value="Response_reg"/>
    <property type="match status" value="1"/>
</dbReference>
<proteinExistence type="predicted"/>
<reference evidence="5" key="1">
    <citation type="submission" date="2020-11" db="EMBL/GenBank/DDBJ databases">
        <title>Azospira inquinata sp. nov.</title>
        <authorList>
            <person name="Moe W.M."/>
            <person name="Mikes M.C."/>
        </authorList>
    </citation>
    <scope>NUCLEOTIDE SEQUENCE</scope>
    <source>
        <strain evidence="5">Azo-3</strain>
    </source>
</reference>
<organism evidence="5 6">
    <name type="scientific">Azospira inquinata</name>
    <dbReference type="NCBI Taxonomy" id="2785627"/>
    <lineage>
        <taxon>Bacteria</taxon>
        <taxon>Pseudomonadati</taxon>
        <taxon>Pseudomonadota</taxon>
        <taxon>Betaproteobacteria</taxon>
        <taxon>Rhodocyclales</taxon>
        <taxon>Rhodocyclaceae</taxon>
        <taxon>Azospira</taxon>
    </lineage>
</organism>
<name>A0A975SNR1_9RHOO</name>
<dbReference type="Pfam" id="PF02954">
    <property type="entry name" value="HTH_8"/>
    <property type="match status" value="1"/>
</dbReference>
<gene>
    <name evidence="5" type="ORF">Azoinq_03795</name>
</gene>
<dbReference type="SMART" id="SM00448">
    <property type="entry name" value="REC"/>
    <property type="match status" value="1"/>
</dbReference>
<evidence type="ECO:0000256" key="3">
    <source>
        <dbReference type="SAM" id="MobiDB-lite"/>
    </source>
</evidence>
<dbReference type="InterPro" id="IPR002197">
    <property type="entry name" value="HTH_Fis"/>
</dbReference>
<dbReference type="PANTHER" id="PTHR44591:SF3">
    <property type="entry name" value="RESPONSE REGULATORY DOMAIN-CONTAINING PROTEIN"/>
    <property type="match status" value="1"/>
</dbReference>
<accession>A0A975SNR1</accession>
<evidence type="ECO:0000259" key="4">
    <source>
        <dbReference type="PROSITE" id="PS50110"/>
    </source>
</evidence>
<protein>
    <submittedName>
        <fullName evidence="5">Response regulator</fullName>
    </submittedName>
</protein>
<dbReference type="PROSITE" id="PS50110">
    <property type="entry name" value="RESPONSE_REGULATORY"/>
    <property type="match status" value="1"/>
</dbReference>
<keyword evidence="1 2" id="KW-0597">Phosphoprotein</keyword>
<dbReference type="RefSeq" id="WP_216125762.1">
    <property type="nucleotide sequence ID" value="NZ_CP064782.1"/>
</dbReference>
<evidence type="ECO:0000256" key="2">
    <source>
        <dbReference type="PROSITE-ProRule" id="PRU00169"/>
    </source>
</evidence>
<evidence type="ECO:0000256" key="1">
    <source>
        <dbReference type="ARBA" id="ARBA00022553"/>
    </source>
</evidence>
<dbReference type="InterPro" id="IPR001789">
    <property type="entry name" value="Sig_transdc_resp-reg_receiver"/>
</dbReference>
<dbReference type="GO" id="GO:0043565">
    <property type="term" value="F:sequence-specific DNA binding"/>
    <property type="evidence" value="ECO:0007669"/>
    <property type="project" value="InterPro"/>
</dbReference>
<dbReference type="GO" id="GO:0000160">
    <property type="term" value="P:phosphorelay signal transduction system"/>
    <property type="evidence" value="ECO:0007669"/>
    <property type="project" value="InterPro"/>
</dbReference>
<dbReference type="EMBL" id="CP064782">
    <property type="protein sequence ID" value="QWT49746.1"/>
    <property type="molecule type" value="Genomic_DNA"/>
</dbReference>
<feature type="modified residue" description="4-aspartylphosphate" evidence="2">
    <location>
        <position position="56"/>
    </location>
</feature>
<evidence type="ECO:0000313" key="5">
    <source>
        <dbReference type="EMBL" id="QWT49746.1"/>
    </source>
</evidence>
<dbReference type="InterPro" id="IPR050595">
    <property type="entry name" value="Bact_response_regulator"/>
</dbReference>
<dbReference type="AlphaFoldDB" id="A0A975SNR1"/>
<dbReference type="PANTHER" id="PTHR44591">
    <property type="entry name" value="STRESS RESPONSE REGULATOR PROTEIN 1"/>
    <property type="match status" value="1"/>
</dbReference>
<dbReference type="KEGG" id="aiq:Azoinq_03795"/>
<evidence type="ECO:0000313" key="6">
    <source>
        <dbReference type="Proteomes" id="UP000683428"/>
    </source>
</evidence>
<feature type="domain" description="Response regulatory" evidence="4">
    <location>
        <begin position="7"/>
        <end position="121"/>
    </location>
</feature>
<feature type="region of interest" description="Disordered" evidence="3">
    <location>
        <begin position="122"/>
        <end position="145"/>
    </location>
</feature>
<dbReference type="Proteomes" id="UP000683428">
    <property type="component" value="Chromosome"/>
</dbReference>